<evidence type="ECO:0000313" key="4">
    <source>
        <dbReference type="EMBL" id="HDM90832.1"/>
    </source>
</evidence>
<dbReference type="Pfam" id="PF08126">
    <property type="entry name" value="Propeptide_C25"/>
    <property type="match status" value="1"/>
</dbReference>
<evidence type="ECO:0000256" key="1">
    <source>
        <dbReference type="ARBA" id="ARBA00022729"/>
    </source>
</evidence>
<sequence length="754" mass="84832">MNALILSVLLSLFPQKGGSFEVLSKGEEGIDVLFSLTELDTFTIESPSGPFTALRGGYSAADERGKPRLPYYVLHVALPPGAVPRVRLSVRKGEHIRLNRPLLPSPEYADDGLTELYRPDEEFYRSNFYYPPTYYEIEGPYTMRHQRYAAIRIYPFRYKPSSNDLEVARQMEIQVTYGKGAPGESPYRGPDPFEKIYSSLFVNYEQGKKWRVKGRAPKSENPFDAAGIWFKIKILDAGLYEIRYADLRELGLPENIPTSSLVLFSYGGDTLPSSIDSAYTSMKMTAMKIEDDGDGYFNGSDRVLFYGLPLKRYRYVTGKFRYFEHPYADTNVYWLGVLSESGGTLMAEKDGTPSASAPSIEESDAYLRHEENLTNFGRKGILWEGEVIQRNKLVSEKDTSFVFVVEPLASSSGSLSVSLVGGTGILRQIIVELNGTPQDSFWVSGITLYRTSVAISGLQDGENTITLRLKAAPGTVDSTDKVYLDYLDLHYRRRLTYDGGQSHYYFASVEPWGIYNRRFSGEKPAYLLEITDPLNPALIENVRSSDGSFEFSDTLHAGKVYFAANGVKRPLSIALKTLRNLRSETDGVDYILITARRYLGACERLLRWRSDHLYLFDVGDSAFKLTSGNARGYAIEDIFDEFGFGLPDPVAIRNFVKYIYDNGTREPTYLVLMGDGTYDYKNRWGTGGNIVPPYEPWEIIDVNNDLRGAYDDFYADMDGSGGDNAADIFIGRIPIRQSSEISEYTDKAILYESG</sequence>
<feature type="domain" description="Gingipain" evidence="2">
    <location>
        <begin position="590"/>
        <end position="753"/>
    </location>
</feature>
<protein>
    <recommendedName>
        <fullName evidence="5">Gingipain domain-containing protein</fullName>
    </recommendedName>
</protein>
<dbReference type="SUPFAM" id="SSF52129">
    <property type="entry name" value="Caspase-like"/>
    <property type="match status" value="1"/>
</dbReference>
<feature type="non-terminal residue" evidence="4">
    <location>
        <position position="754"/>
    </location>
</feature>
<dbReference type="EMBL" id="DRBW01000238">
    <property type="protein sequence ID" value="HDM90832.1"/>
    <property type="molecule type" value="Genomic_DNA"/>
</dbReference>
<dbReference type="Proteomes" id="UP000885931">
    <property type="component" value="Unassembled WGS sequence"/>
</dbReference>
<accession>A0A7C1BHM7</accession>
<evidence type="ECO:0000259" key="3">
    <source>
        <dbReference type="Pfam" id="PF08126"/>
    </source>
</evidence>
<dbReference type="AlphaFoldDB" id="A0A7C1BHM7"/>
<gene>
    <name evidence="4" type="ORF">ENG67_06475</name>
</gene>
<dbReference type="InterPro" id="IPR012600">
    <property type="entry name" value="Propeptide_C25"/>
</dbReference>
<dbReference type="Pfam" id="PF01364">
    <property type="entry name" value="Peptidase_C25"/>
    <property type="match status" value="1"/>
</dbReference>
<dbReference type="InterPro" id="IPR038490">
    <property type="entry name" value="Gingipain_propep_sf"/>
</dbReference>
<organism evidence="4">
    <name type="scientific">candidate division WOR-3 bacterium</name>
    <dbReference type="NCBI Taxonomy" id="2052148"/>
    <lineage>
        <taxon>Bacteria</taxon>
        <taxon>Bacteria division WOR-3</taxon>
    </lineage>
</organism>
<dbReference type="Gene3D" id="2.60.40.3800">
    <property type="match status" value="1"/>
</dbReference>
<dbReference type="InterPro" id="IPR001769">
    <property type="entry name" value="Gingipain"/>
</dbReference>
<dbReference type="Gene3D" id="3.40.50.10390">
    <property type="entry name" value="Gingipain r, domain 1"/>
    <property type="match status" value="1"/>
</dbReference>
<evidence type="ECO:0008006" key="5">
    <source>
        <dbReference type="Google" id="ProtNLM"/>
    </source>
</evidence>
<keyword evidence="1" id="KW-0732">Signal</keyword>
<dbReference type="InterPro" id="IPR029031">
    <property type="entry name" value="Gingipain_N_sf"/>
</dbReference>
<dbReference type="GO" id="GO:0006508">
    <property type="term" value="P:proteolysis"/>
    <property type="evidence" value="ECO:0007669"/>
    <property type="project" value="InterPro"/>
</dbReference>
<evidence type="ECO:0000259" key="2">
    <source>
        <dbReference type="Pfam" id="PF01364"/>
    </source>
</evidence>
<dbReference type="InterPro" id="IPR029030">
    <property type="entry name" value="Caspase-like_dom_sf"/>
</dbReference>
<comment type="caution">
    <text evidence="4">The sequence shown here is derived from an EMBL/GenBank/DDBJ whole genome shotgun (WGS) entry which is preliminary data.</text>
</comment>
<feature type="domain" description="Gingipain propeptide" evidence="3">
    <location>
        <begin position="27"/>
        <end position="208"/>
    </location>
</feature>
<reference evidence="4" key="1">
    <citation type="journal article" date="2020" name="mSystems">
        <title>Genome- and Community-Level Interaction Insights into Carbon Utilization and Element Cycling Functions of Hydrothermarchaeota in Hydrothermal Sediment.</title>
        <authorList>
            <person name="Zhou Z."/>
            <person name="Liu Y."/>
            <person name="Xu W."/>
            <person name="Pan J."/>
            <person name="Luo Z.H."/>
            <person name="Li M."/>
        </authorList>
    </citation>
    <scope>NUCLEOTIDE SEQUENCE [LARGE SCALE GENOMIC DNA]</scope>
    <source>
        <strain evidence="4">HyVt-237</strain>
    </source>
</reference>
<dbReference type="GO" id="GO:0004197">
    <property type="term" value="F:cysteine-type endopeptidase activity"/>
    <property type="evidence" value="ECO:0007669"/>
    <property type="project" value="InterPro"/>
</dbReference>
<proteinExistence type="predicted"/>
<name>A0A7C1BHM7_UNCW3</name>